<evidence type="ECO:0000313" key="3">
    <source>
        <dbReference type="EMBL" id="PAX45908.1"/>
    </source>
</evidence>
<dbReference type="RefSeq" id="WP_095724979.1">
    <property type="nucleotide sequence ID" value="NZ_NTFS01000634.1"/>
</dbReference>
<name>A0A2A2TA16_9CYAN</name>
<evidence type="ECO:0000256" key="1">
    <source>
        <dbReference type="ARBA" id="ARBA00022729"/>
    </source>
</evidence>
<accession>A0A2A2TA16</accession>
<proteinExistence type="predicted"/>
<dbReference type="Pfam" id="PF00395">
    <property type="entry name" value="SLH"/>
    <property type="match status" value="2"/>
</dbReference>
<dbReference type="Pfam" id="PF02638">
    <property type="entry name" value="GHL10"/>
    <property type="match status" value="1"/>
</dbReference>
<feature type="domain" description="SLH" evidence="2">
    <location>
        <begin position="67"/>
        <end position="127"/>
    </location>
</feature>
<dbReference type="PROSITE" id="PS51272">
    <property type="entry name" value="SLH"/>
    <property type="match status" value="3"/>
</dbReference>
<dbReference type="EMBL" id="NTFS01000634">
    <property type="protein sequence ID" value="PAX45908.1"/>
    <property type="molecule type" value="Genomic_DNA"/>
</dbReference>
<protein>
    <recommendedName>
        <fullName evidence="2">SLH domain-containing protein</fullName>
    </recommendedName>
</protein>
<dbReference type="SUPFAM" id="SSF51445">
    <property type="entry name" value="(Trans)glycosidases"/>
    <property type="match status" value="1"/>
</dbReference>
<sequence>MVSTPTSFSDVQNHWAQGFIEALAKLNIVTGLPNGTYRPYNSVTRAEYAVIIARAFTKISKKRQYTAFPDVPANYWAASAIQTAQETGFLSGFPDKKFRPENRISRLEVILSLVSGLEMGLKIKPELVNRLPQIYQDARTIPTYATNQIAIATSAELITSHPNIKLLNSTLASTRADVAAFIYQALVYLGETPKIPSNFLISVKPPVIPPPPVASTTVRVNHRREFRGAWLTCVWNSDFPSKAGLSTEQQKAELVEIITQLQQLNFNALILQVRPEGDAVYQSKLEPWSQWITGTQGKAPEPFYDPLEFAISECRKRNIEVHAWFNPYRAKTSIRQGNLARPHIGLTNPDVVYQWGNQLWMDPGAKVVQDKAYNVIMDVLQRYDVDGIHLDDYFYPYPIQGQSFPDGKTYGAYRNAGGTLSLGDWRRENVNQMVLRLSQGIKIAKPHVKFGISPFGIYRPGQPAGIIGLDAFEVLYADSKKWLEQGWIDYIAPQLYWRTDQPKQSYPALLKWWTEVNPKQRHIYVGNNIAQLDGKAWKDEEIVKQVKISRNLANDLSLGNIFFSMTSINDNRQGIADTFKGSIYNTPALAPTMSWRNATPPSLVGGLQVTNRRLSWNPAASSQDVRSWTLYRKTGDTWTLQRVLSRGTNFATVEPGTYAVCSVDRMANESMGVVIKVT</sequence>
<dbReference type="InterPro" id="IPR017853">
    <property type="entry name" value="GH"/>
</dbReference>
<comment type="caution">
    <text evidence="3">The sequence shown here is derived from an EMBL/GenBank/DDBJ whole genome shotgun (WGS) entry which is preliminary data.</text>
</comment>
<organism evidence="3 4">
    <name type="scientific">Brunnivagina elsteri CCALA 953</name>
    <dbReference type="NCBI Taxonomy" id="987040"/>
    <lineage>
        <taxon>Bacteria</taxon>
        <taxon>Bacillati</taxon>
        <taxon>Cyanobacteriota</taxon>
        <taxon>Cyanophyceae</taxon>
        <taxon>Nostocales</taxon>
        <taxon>Calotrichaceae</taxon>
        <taxon>Brunnivagina</taxon>
    </lineage>
</organism>
<dbReference type="InterPro" id="IPR001119">
    <property type="entry name" value="SLH_dom"/>
</dbReference>
<dbReference type="Gene3D" id="3.20.20.80">
    <property type="entry name" value="Glycosidases"/>
    <property type="match status" value="1"/>
</dbReference>
<keyword evidence="4" id="KW-1185">Reference proteome</keyword>
<evidence type="ECO:0000259" key="2">
    <source>
        <dbReference type="PROSITE" id="PS51272"/>
    </source>
</evidence>
<dbReference type="Proteomes" id="UP000218238">
    <property type="component" value="Unassembled WGS sequence"/>
</dbReference>
<gene>
    <name evidence="3" type="ORF">CK510_29345</name>
</gene>
<feature type="domain" description="SLH" evidence="2">
    <location>
        <begin position="132"/>
        <end position="196"/>
    </location>
</feature>
<dbReference type="PANTHER" id="PTHR43405">
    <property type="entry name" value="GLYCOSYL HYDROLASE DIGH"/>
    <property type="match status" value="1"/>
</dbReference>
<keyword evidence="1" id="KW-0732">Signal</keyword>
<dbReference type="AlphaFoldDB" id="A0A2A2TA16"/>
<dbReference type="OrthoDB" id="9759810at2"/>
<reference evidence="3 4" key="1">
    <citation type="submission" date="2017-08" db="EMBL/GenBank/DDBJ databases">
        <title>Draft genome sequence of filamentous cyanobacterium Calothrix elsteri CCALA 953.</title>
        <authorList>
            <person name="Gagunashvili A.N."/>
            <person name="Elster J."/>
            <person name="Andresson O.S."/>
        </authorList>
    </citation>
    <scope>NUCLEOTIDE SEQUENCE [LARGE SCALE GENOMIC DNA]</scope>
    <source>
        <strain evidence="3 4">CCALA 953</strain>
    </source>
</reference>
<evidence type="ECO:0000313" key="4">
    <source>
        <dbReference type="Proteomes" id="UP000218238"/>
    </source>
</evidence>
<dbReference type="InterPro" id="IPR052177">
    <property type="entry name" value="Divisome_Glycosyl_Hydrolase"/>
</dbReference>
<feature type="domain" description="SLH" evidence="2">
    <location>
        <begin position="3"/>
        <end position="66"/>
    </location>
</feature>
<dbReference type="PANTHER" id="PTHR43405:SF1">
    <property type="entry name" value="GLYCOSYL HYDROLASE DIGH"/>
    <property type="match status" value="1"/>
</dbReference>
<dbReference type="InterPro" id="IPR003790">
    <property type="entry name" value="GHL10"/>
</dbReference>